<dbReference type="InterPro" id="IPR018062">
    <property type="entry name" value="HTH_AraC-typ_CS"/>
</dbReference>
<keyword evidence="1" id="KW-0805">Transcription regulation</keyword>
<keyword evidence="2" id="KW-0238">DNA-binding</keyword>
<dbReference type="InterPro" id="IPR020449">
    <property type="entry name" value="Tscrpt_reg_AraC-type_HTH"/>
</dbReference>
<dbReference type="InterPro" id="IPR037923">
    <property type="entry name" value="HTH-like"/>
</dbReference>
<protein>
    <submittedName>
        <fullName evidence="5">Transcriptional regulator, AraC family</fullName>
    </submittedName>
</protein>
<dbReference type="EMBL" id="FMJE01000004">
    <property type="protein sequence ID" value="SCM82124.1"/>
    <property type="molecule type" value="Genomic_DNA"/>
</dbReference>
<dbReference type="InterPro" id="IPR009057">
    <property type="entry name" value="Homeodomain-like_sf"/>
</dbReference>
<organism evidence="5">
    <name type="scientific">uncultured Sporomusa sp</name>
    <dbReference type="NCBI Taxonomy" id="307249"/>
    <lineage>
        <taxon>Bacteria</taxon>
        <taxon>Bacillati</taxon>
        <taxon>Bacillota</taxon>
        <taxon>Negativicutes</taxon>
        <taxon>Selenomonadales</taxon>
        <taxon>Sporomusaceae</taxon>
        <taxon>Sporomusa</taxon>
        <taxon>environmental samples</taxon>
    </lineage>
</organism>
<dbReference type="AlphaFoldDB" id="A0A212LWX2"/>
<dbReference type="SMART" id="SM00342">
    <property type="entry name" value="HTH_ARAC"/>
    <property type="match status" value="1"/>
</dbReference>
<dbReference type="Gene3D" id="2.60.120.10">
    <property type="entry name" value="Jelly Rolls"/>
    <property type="match status" value="1"/>
</dbReference>
<feature type="domain" description="HTH araC/xylS-type" evidence="4">
    <location>
        <begin position="185"/>
        <end position="283"/>
    </location>
</feature>
<accession>A0A212LWX2</accession>
<dbReference type="SUPFAM" id="SSF51215">
    <property type="entry name" value="Regulatory protein AraC"/>
    <property type="match status" value="1"/>
</dbReference>
<reference evidence="5" key="1">
    <citation type="submission" date="2016-08" db="EMBL/GenBank/DDBJ databases">
        <authorList>
            <person name="Seilhamer J.J."/>
        </authorList>
    </citation>
    <scope>NUCLEOTIDE SEQUENCE</scope>
    <source>
        <strain evidence="5">86</strain>
    </source>
</reference>
<dbReference type="PROSITE" id="PS00041">
    <property type="entry name" value="HTH_ARAC_FAMILY_1"/>
    <property type="match status" value="1"/>
</dbReference>
<dbReference type="InterPro" id="IPR014710">
    <property type="entry name" value="RmlC-like_jellyroll"/>
</dbReference>
<dbReference type="PRINTS" id="PR00032">
    <property type="entry name" value="HTHARAC"/>
</dbReference>
<dbReference type="GO" id="GO:0043565">
    <property type="term" value="F:sequence-specific DNA binding"/>
    <property type="evidence" value="ECO:0007669"/>
    <property type="project" value="InterPro"/>
</dbReference>
<dbReference type="PANTHER" id="PTHR43280:SF28">
    <property type="entry name" value="HTH-TYPE TRANSCRIPTIONAL ACTIVATOR RHAS"/>
    <property type="match status" value="1"/>
</dbReference>
<evidence type="ECO:0000256" key="1">
    <source>
        <dbReference type="ARBA" id="ARBA00023015"/>
    </source>
</evidence>
<evidence type="ECO:0000256" key="2">
    <source>
        <dbReference type="ARBA" id="ARBA00023125"/>
    </source>
</evidence>
<gene>
    <name evidence="5" type="ORF">KL86SPO_40609</name>
</gene>
<keyword evidence="3" id="KW-0804">Transcription</keyword>
<dbReference type="PANTHER" id="PTHR43280">
    <property type="entry name" value="ARAC-FAMILY TRANSCRIPTIONAL REGULATOR"/>
    <property type="match status" value="1"/>
</dbReference>
<dbReference type="InterPro" id="IPR003313">
    <property type="entry name" value="AraC-bd"/>
</dbReference>
<dbReference type="Gene3D" id="1.10.10.60">
    <property type="entry name" value="Homeodomain-like"/>
    <property type="match status" value="2"/>
</dbReference>
<dbReference type="SUPFAM" id="SSF46689">
    <property type="entry name" value="Homeodomain-like"/>
    <property type="match status" value="2"/>
</dbReference>
<proteinExistence type="predicted"/>
<dbReference type="GO" id="GO:0003700">
    <property type="term" value="F:DNA-binding transcription factor activity"/>
    <property type="evidence" value="ECO:0007669"/>
    <property type="project" value="InterPro"/>
</dbReference>
<dbReference type="Pfam" id="PF12833">
    <property type="entry name" value="HTH_18"/>
    <property type="match status" value="1"/>
</dbReference>
<evidence type="ECO:0000256" key="3">
    <source>
        <dbReference type="ARBA" id="ARBA00023163"/>
    </source>
</evidence>
<evidence type="ECO:0000259" key="4">
    <source>
        <dbReference type="PROSITE" id="PS01124"/>
    </source>
</evidence>
<dbReference type="InterPro" id="IPR018060">
    <property type="entry name" value="HTH_AraC"/>
</dbReference>
<sequence length="290" mass="33501">MIIAGNGQMIHHNIKSDFPINIGRRESVEPGPMLKKHWHEELMIFYIEKGNAVIHCNSEPIPVSEGNLVIINCNDIHYVENCCDHLVETYILIDFNFLRSQQEDICQTAYLTPLIQNRIRFQNKIENDGELLSQFLNVINEYEQKQPGYELWIKSCLYRILALLLRRYTIPVTDEIKNRQHHQLLPVIKYVDKHFNQKITLKSLAAMANICPHHLCRMFKSITGMPPIAYVNYLRINAAMKLLQQHDLPVGEVALTVGFSDSNYFSRLFKKYKNISPAKVPKEPAGAKTG</sequence>
<dbReference type="RefSeq" id="WP_288184874.1">
    <property type="nucleotide sequence ID" value="NZ_LT608335.1"/>
</dbReference>
<name>A0A212LWX2_9FIRM</name>
<evidence type="ECO:0000313" key="5">
    <source>
        <dbReference type="EMBL" id="SCM82124.1"/>
    </source>
</evidence>
<dbReference type="PROSITE" id="PS01124">
    <property type="entry name" value="HTH_ARAC_FAMILY_2"/>
    <property type="match status" value="1"/>
</dbReference>
<dbReference type="Pfam" id="PF02311">
    <property type="entry name" value="AraC_binding"/>
    <property type="match status" value="1"/>
</dbReference>